<dbReference type="NCBIfam" id="NF002204">
    <property type="entry name" value="PRK01077.1"/>
    <property type="match status" value="1"/>
</dbReference>
<evidence type="ECO:0000259" key="10">
    <source>
        <dbReference type="Pfam" id="PF01656"/>
    </source>
</evidence>
<evidence type="ECO:0000256" key="9">
    <source>
        <dbReference type="HAMAP-Rule" id="MF_00027"/>
    </source>
</evidence>
<evidence type="ECO:0000256" key="6">
    <source>
        <dbReference type="ARBA" id="ARBA00022840"/>
    </source>
</evidence>
<dbReference type="InterPro" id="IPR029062">
    <property type="entry name" value="Class_I_gatase-like"/>
</dbReference>
<comment type="caution">
    <text evidence="12">The sequence shown here is derived from an EMBL/GenBank/DDBJ whole genome shotgun (WGS) entry which is preliminary data.</text>
</comment>
<dbReference type="HAMAP" id="MF_00027">
    <property type="entry name" value="CobB_CbiA"/>
    <property type="match status" value="1"/>
</dbReference>
<reference evidence="12 13" key="1">
    <citation type="submission" date="2016-03" db="EMBL/GenBank/DDBJ databases">
        <authorList>
            <person name="Ploux O."/>
        </authorList>
    </citation>
    <scope>NUCLEOTIDE SEQUENCE [LARGE SCALE GENOMIC DNA]</scope>
    <source>
        <strain evidence="12 13">R-45378</strain>
    </source>
</reference>
<dbReference type="NCBIfam" id="TIGR00379">
    <property type="entry name" value="cobB"/>
    <property type="match status" value="1"/>
</dbReference>
<dbReference type="InterPro" id="IPR027417">
    <property type="entry name" value="P-loop_NTPase"/>
</dbReference>
<dbReference type="Gene3D" id="3.40.50.880">
    <property type="match status" value="1"/>
</dbReference>
<comment type="function">
    <text evidence="9">Catalyzes the ATP-dependent amidation of the two carboxylate groups at positions a and c of cobyrinate, using either L-glutamine or ammonia as the nitrogen source.</text>
</comment>
<proteinExistence type="inferred from homology"/>
<comment type="miscellaneous">
    <text evidence="9">The a and c carboxylates of cobyrinate are activated for nucleophilic attack via formation of a phosphorylated intermediate by ATP. CbiA catalyzes first the amidation of the c-carboxylate, and then that of the a-carboxylate.</text>
</comment>
<comment type="cofactor">
    <cofactor evidence="1 9">
        <name>Mg(2+)</name>
        <dbReference type="ChEBI" id="CHEBI:18420"/>
    </cofactor>
</comment>
<dbReference type="SUPFAM" id="SSF52317">
    <property type="entry name" value="Class I glutamine amidotransferase-like"/>
    <property type="match status" value="1"/>
</dbReference>
<keyword evidence="7 9" id="KW-0460">Magnesium</keyword>
<keyword evidence="6 9" id="KW-0067">ATP-binding</keyword>
<dbReference type="EC" id="6.3.5.11" evidence="9"/>
<keyword evidence="8 9" id="KW-0315">Glutamine amidotransferase</keyword>
<dbReference type="AlphaFoldDB" id="A0A177N7B3"/>
<evidence type="ECO:0000313" key="13">
    <source>
        <dbReference type="Proteomes" id="UP000077857"/>
    </source>
</evidence>
<evidence type="ECO:0000256" key="4">
    <source>
        <dbReference type="ARBA" id="ARBA00022598"/>
    </source>
</evidence>
<evidence type="ECO:0000256" key="3">
    <source>
        <dbReference type="ARBA" id="ARBA00022573"/>
    </source>
</evidence>
<evidence type="ECO:0000313" key="12">
    <source>
        <dbReference type="EMBL" id="OAI13745.1"/>
    </source>
</evidence>
<feature type="domain" description="CobQ/CobB/MinD/ParA nucleotide binding" evidence="10">
    <location>
        <begin position="14"/>
        <end position="188"/>
    </location>
</feature>
<dbReference type="Gene3D" id="3.40.50.300">
    <property type="entry name" value="P-loop containing nucleotide triphosphate hydrolases"/>
    <property type="match status" value="1"/>
</dbReference>
<name>A0A177N7B3_9GAMM</name>
<dbReference type="SUPFAM" id="SSF52540">
    <property type="entry name" value="P-loop containing nucleoside triphosphate hydrolases"/>
    <property type="match status" value="1"/>
</dbReference>
<dbReference type="CDD" id="cd05388">
    <property type="entry name" value="CobB_N"/>
    <property type="match status" value="1"/>
</dbReference>
<evidence type="ECO:0000256" key="8">
    <source>
        <dbReference type="ARBA" id="ARBA00022962"/>
    </source>
</evidence>
<feature type="domain" description="CobB/CobQ-like glutamine amidotransferase" evidence="11">
    <location>
        <begin position="243"/>
        <end position="421"/>
    </location>
</feature>
<evidence type="ECO:0000256" key="7">
    <source>
        <dbReference type="ARBA" id="ARBA00022842"/>
    </source>
</evidence>
<evidence type="ECO:0000259" key="11">
    <source>
        <dbReference type="Pfam" id="PF07685"/>
    </source>
</evidence>
<comment type="catalytic activity">
    <reaction evidence="9">
        <text>cob(II)yrinate + 2 L-glutamine + 2 ATP + 2 H2O = cob(II)yrinate a,c diamide + 2 L-glutamate + 2 ADP + 2 phosphate + 2 H(+)</text>
        <dbReference type="Rhea" id="RHEA:26289"/>
        <dbReference type="ChEBI" id="CHEBI:15377"/>
        <dbReference type="ChEBI" id="CHEBI:15378"/>
        <dbReference type="ChEBI" id="CHEBI:29985"/>
        <dbReference type="ChEBI" id="CHEBI:30616"/>
        <dbReference type="ChEBI" id="CHEBI:43474"/>
        <dbReference type="ChEBI" id="CHEBI:58359"/>
        <dbReference type="ChEBI" id="CHEBI:58537"/>
        <dbReference type="ChEBI" id="CHEBI:58894"/>
        <dbReference type="ChEBI" id="CHEBI:456216"/>
        <dbReference type="EC" id="6.3.5.11"/>
    </reaction>
</comment>
<feature type="active site" description="Nucleophile" evidence="9">
    <location>
        <position position="325"/>
    </location>
</feature>
<dbReference type="GO" id="GO:0005524">
    <property type="term" value="F:ATP binding"/>
    <property type="evidence" value="ECO:0007669"/>
    <property type="project" value="UniProtKB-UniRule"/>
</dbReference>
<dbReference type="UniPathway" id="UPA00148">
    <property type="reaction ID" value="UER00231"/>
</dbReference>
<dbReference type="PANTHER" id="PTHR43873">
    <property type="entry name" value="COBYRINATE A,C-DIAMIDE SYNTHASE"/>
    <property type="match status" value="1"/>
</dbReference>
<keyword evidence="5 9" id="KW-0547">Nucleotide-binding</keyword>
<dbReference type="PANTHER" id="PTHR43873:SF1">
    <property type="entry name" value="COBYRINATE A,C-DIAMIDE SYNTHASE"/>
    <property type="match status" value="1"/>
</dbReference>
<keyword evidence="3 9" id="KW-0169">Cobalamin biosynthesis</keyword>
<comment type="pathway">
    <text evidence="9">Cofactor biosynthesis; adenosylcobalamin biosynthesis; cob(II)yrinate a,c-diamide from sirohydrochlorin (anaerobic route): step 10/10.</text>
</comment>
<gene>
    <name evidence="9" type="primary">cbiA</name>
    <name evidence="12" type="ORF">A1507_16820</name>
</gene>
<feature type="site" description="Increases nucleophilicity of active site Cys" evidence="9">
    <location>
        <position position="418"/>
    </location>
</feature>
<dbReference type="EMBL" id="LUUJ01000096">
    <property type="protein sequence ID" value="OAI13745.1"/>
    <property type="molecule type" value="Genomic_DNA"/>
</dbReference>
<evidence type="ECO:0000256" key="1">
    <source>
        <dbReference type="ARBA" id="ARBA00001946"/>
    </source>
</evidence>
<evidence type="ECO:0000256" key="2">
    <source>
        <dbReference type="ARBA" id="ARBA00006205"/>
    </source>
</evidence>
<dbReference type="Pfam" id="PF01656">
    <property type="entry name" value="CbiA"/>
    <property type="match status" value="1"/>
</dbReference>
<accession>A0A177N7B3</accession>
<dbReference type="PROSITE" id="PS51274">
    <property type="entry name" value="GATASE_COBBQ"/>
    <property type="match status" value="1"/>
</dbReference>
<dbReference type="RefSeq" id="WP_064041382.1">
    <property type="nucleotide sequence ID" value="NZ_LUUJ01000096.1"/>
</dbReference>
<dbReference type="InterPro" id="IPR011698">
    <property type="entry name" value="GATase_3"/>
</dbReference>
<dbReference type="Pfam" id="PF07685">
    <property type="entry name" value="GATase_3"/>
    <property type="match status" value="1"/>
</dbReference>
<dbReference type="GO" id="GO:0042242">
    <property type="term" value="F:cobyrinic acid a,c-diamide synthase activity"/>
    <property type="evidence" value="ECO:0007669"/>
    <property type="project" value="UniProtKB-UniRule"/>
</dbReference>
<comment type="similarity">
    <text evidence="9">Belongs to the CobB/CbiA family.</text>
</comment>
<protein>
    <recommendedName>
        <fullName evidence="9">Cobyrinate a,c-diamide synthase</fullName>
        <ecNumber evidence="9">6.3.5.11</ecNumber>
    </recommendedName>
    <alternativeName>
        <fullName evidence="9">Cobyrinic acid a,c-diamide synthetase</fullName>
    </alternativeName>
</protein>
<dbReference type="InterPro" id="IPR002586">
    <property type="entry name" value="CobQ/CobB/MinD/ParA_Nub-bd_dom"/>
</dbReference>
<evidence type="ECO:0000256" key="5">
    <source>
        <dbReference type="ARBA" id="ARBA00022741"/>
    </source>
</evidence>
<organism evidence="12 13">
    <name type="scientific">Methylomonas koyamae</name>
    <dbReference type="NCBI Taxonomy" id="702114"/>
    <lineage>
        <taxon>Bacteria</taxon>
        <taxon>Pseudomonadati</taxon>
        <taxon>Pseudomonadota</taxon>
        <taxon>Gammaproteobacteria</taxon>
        <taxon>Methylococcales</taxon>
        <taxon>Methylococcaceae</taxon>
        <taxon>Methylomonas</taxon>
    </lineage>
</organism>
<keyword evidence="4 9" id="KW-0436">Ligase</keyword>
<dbReference type="CDD" id="cd03130">
    <property type="entry name" value="GATase1_CobB"/>
    <property type="match status" value="1"/>
</dbReference>
<comment type="similarity">
    <text evidence="2">Belongs to the CobB/CobQ family. CobQ subfamily.</text>
</comment>
<sequence>MASLQNSAACPAMLIAAPASGQGKTTITAALAYHFRSQGLTVRVFKTGPDFIDPQILAFASGHPVYQLDLWMMGESHCRELLYRAAATADLILIEGVMGLFDGDSSSADLAQALGVPVAAVIDAQGMAQTFAAVAHGLASYRPELAFAGVIANKVGSAGHAKLLQEALPADMAMLAAVARDEAIGLPSRHLGLLQADEIGDLSTRLARAAELLNGFGPCRLPQAVQFEPVRCEPPPGLLAGLRIAVARDAAFSFIYQANLDCLLAMGAELAFFSPLADSALPDVDSVYLPGGYPELHLAALAGNQAMKQALREHHRLGKPIYAECGGFLYLLESLADKQGQTAEMVGLLPGWAQMQSRLANLGMHSLTLPQGEIRGHSFHFSTMETELQPQQYSQPLRSFGHGEGFFRDGALQASYLHLYFPFNPSVAAGFFRQSGR</sequence>
<comment type="domain">
    <text evidence="9">Comprises of two domains. The C-terminal domain contains the binding site for glutamine and catalyzes the hydrolysis of this substrate to glutamate and ammonia. The N-terminal domain is anticipated to bind ATP and cobyrinate and catalyzes the ultimate synthesis of the diamide product. The ammonia produced via the glutaminase domain is probably translocated to the adjacent domain via a molecular tunnel, where it reacts with an activated intermediate.</text>
</comment>
<dbReference type="Proteomes" id="UP000077857">
    <property type="component" value="Unassembled WGS sequence"/>
</dbReference>
<dbReference type="InterPro" id="IPR004484">
    <property type="entry name" value="CbiA/CobB_synth"/>
</dbReference>
<dbReference type="GO" id="GO:0009236">
    <property type="term" value="P:cobalamin biosynthetic process"/>
    <property type="evidence" value="ECO:0007669"/>
    <property type="project" value="UniProtKB-UniRule"/>
</dbReference>